<keyword evidence="2" id="KW-1185">Reference proteome</keyword>
<reference evidence="1" key="2">
    <citation type="submission" date="2020-06" db="EMBL/GenBank/DDBJ databases">
        <authorList>
            <person name="Sheffer M."/>
        </authorList>
    </citation>
    <scope>NUCLEOTIDE SEQUENCE</scope>
</reference>
<dbReference type="AlphaFoldDB" id="A0A8T0G3E0"/>
<name>A0A8T0G3E0_ARGBR</name>
<evidence type="ECO:0000313" key="2">
    <source>
        <dbReference type="Proteomes" id="UP000807504"/>
    </source>
</evidence>
<proteinExistence type="predicted"/>
<sequence>MIIRPEYRRFEKPSLTLTLTPEKLEGPSFKKIRAPLWFSVSDWKKNSLYNYSTRIIFSKDFSFEILSDTSTILND</sequence>
<protein>
    <submittedName>
        <fullName evidence="1">Uncharacterized protein</fullName>
    </submittedName>
</protein>
<dbReference type="EMBL" id="JABXBU010000001">
    <property type="protein sequence ID" value="KAF8795773.1"/>
    <property type="molecule type" value="Genomic_DNA"/>
</dbReference>
<organism evidence="1 2">
    <name type="scientific">Argiope bruennichi</name>
    <name type="common">Wasp spider</name>
    <name type="synonym">Aranea bruennichi</name>
    <dbReference type="NCBI Taxonomy" id="94029"/>
    <lineage>
        <taxon>Eukaryota</taxon>
        <taxon>Metazoa</taxon>
        <taxon>Ecdysozoa</taxon>
        <taxon>Arthropoda</taxon>
        <taxon>Chelicerata</taxon>
        <taxon>Arachnida</taxon>
        <taxon>Araneae</taxon>
        <taxon>Araneomorphae</taxon>
        <taxon>Entelegynae</taxon>
        <taxon>Araneoidea</taxon>
        <taxon>Araneidae</taxon>
        <taxon>Argiope</taxon>
    </lineage>
</organism>
<evidence type="ECO:0000313" key="1">
    <source>
        <dbReference type="EMBL" id="KAF8795773.1"/>
    </source>
</evidence>
<accession>A0A8T0G3E0</accession>
<comment type="caution">
    <text evidence="1">The sequence shown here is derived from an EMBL/GenBank/DDBJ whole genome shotgun (WGS) entry which is preliminary data.</text>
</comment>
<gene>
    <name evidence="1" type="ORF">HNY73_000235</name>
</gene>
<reference evidence="1" key="1">
    <citation type="journal article" date="2020" name="bioRxiv">
        <title>Chromosome-level reference genome of the European wasp spider Argiope bruennichi: a resource for studies on range expansion and evolutionary adaptation.</title>
        <authorList>
            <person name="Sheffer M.M."/>
            <person name="Hoppe A."/>
            <person name="Krehenwinkel H."/>
            <person name="Uhl G."/>
            <person name="Kuss A.W."/>
            <person name="Jensen L."/>
            <person name="Jensen C."/>
            <person name="Gillespie R.G."/>
            <person name="Hoff K.J."/>
            <person name="Prost S."/>
        </authorList>
    </citation>
    <scope>NUCLEOTIDE SEQUENCE</scope>
</reference>
<dbReference type="Proteomes" id="UP000807504">
    <property type="component" value="Unassembled WGS sequence"/>
</dbReference>